<evidence type="ECO:0000313" key="2">
    <source>
        <dbReference type="Proteomes" id="UP001597419"/>
    </source>
</evidence>
<organism evidence="1 2">
    <name type="scientific">Amycolatopsis samaneae</name>
    <dbReference type="NCBI Taxonomy" id="664691"/>
    <lineage>
        <taxon>Bacteria</taxon>
        <taxon>Bacillati</taxon>
        <taxon>Actinomycetota</taxon>
        <taxon>Actinomycetes</taxon>
        <taxon>Pseudonocardiales</taxon>
        <taxon>Pseudonocardiaceae</taxon>
        <taxon>Amycolatopsis</taxon>
    </lineage>
</organism>
<keyword evidence="2" id="KW-1185">Reference proteome</keyword>
<evidence type="ECO:0000313" key="1">
    <source>
        <dbReference type="EMBL" id="MFD2462563.1"/>
    </source>
</evidence>
<dbReference type="Proteomes" id="UP001597419">
    <property type="component" value="Unassembled WGS sequence"/>
</dbReference>
<comment type="caution">
    <text evidence="1">The sequence shown here is derived from an EMBL/GenBank/DDBJ whole genome shotgun (WGS) entry which is preliminary data.</text>
</comment>
<name>A0ABW5GP30_9PSEU</name>
<reference evidence="2" key="1">
    <citation type="journal article" date="2019" name="Int. J. Syst. Evol. Microbiol.">
        <title>The Global Catalogue of Microorganisms (GCM) 10K type strain sequencing project: providing services to taxonomists for standard genome sequencing and annotation.</title>
        <authorList>
            <consortium name="The Broad Institute Genomics Platform"/>
            <consortium name="The Broad Institute Genome Sequencing Center for Infectious Disease"/>
            <person name="Wu L."/>
            <person name="Ma J."/>
        </authorList>
    </citation>
    <scope>NUCLEOTIDE SEQUENCE [LARGE SCALE GENOMIC DNA]</scope>
    <source>
        <strain evidence="2">CGMCC 4.7643</strain>
    </source>
</reference>
<sequence>MSYSYTTLVEPRGHALWIDIDKPTNGLSVEFNHTNTGIEHITPLDFLTNPGTPLIRRSQPGAAAPISISTDGWVHPKSGVAFTWTLTSELTSR</sequence>
<proteinExistence type="predicted"/>
<gene>
    <name evidence="1" type="ORF">ACFSYJ_28405</name>
</gene>
<protein>
    <submittedName>
        <fullName evidence="1">Uncharacterized protein</fullName>
    </submittedName>
</protein>
<accession>A0ABW5GP30</accession>
<dbReference type="EMBL" id="JBHUKU010000017">
    <property type="protein sequence ID" value="MFD2462563.1"/>
    <property type="molecule type" value="Genomic_DNA"/>
</dbReference>
<dbReference type="RefSeq" id="WP_345403588.1">
    <property type="nucleotide sequence ID" value="NZ_BAABHG010000015.1"/>
</dbReference>